<protein>
    <submittedName>
        <fullName evidence="1">Uncharacterized protein</fullName>
    </submittedName>
</protein>
<organism evidence="1 2">
    <name type="scientific">Mucor flavus</name>
    <dbReference type="NCBI Taxonomy" id="439312"/>
    <lineage>
        <taxon>Eukaryota</taxon>
        <taxon>Fungi</taxon>
        <taxon>Fungi incertae sedis</taxon>
        <taxon>Mucoromycota</taxon>
        <taxon>Mucoromycotina</taxon>
        <taxon>Mucoromycetes</taxon>
        <taxon>Mucorales</taxon>
        <taxon>Mucorineae</taxon>
        <taxon>Mucoraceae</taxon>
        <taxon>Mucor</taxon>
    </lineage>
</organism>
<reference evidence="1 2" key="1">
    <citation type="submission" date="2024-04" db="EMBL/GenBank/DDBJ databases">
        <title>genome sequences of Mucor flavus KT1a and Helicostylum pulchrum KT1b strains isolated from the surface of a dry-aged beef.</title>
        <authorList>
            <person name="Toyotome T."/>
            <person name="Hosono M."/>
            <person name="Torimaru M."/>
            <person name="Fukuda K."/>
            <person name="Mikami N."/>
        </authorList>
    </citation>
    <scope>NUCLEOTIDE SEQUENCE [LARGE SCALE GENOMIC DNA]</scope>
    <source>
        <strain evidence="1 2">KT1a</strain>
    </source>
</reference>
<evidence type="ECO:0000313" key="1">
    <source>
        <dbReference type="EMBL" id="GAA5813129.1"/>
    </source>
</evidence>
<gene>
    <name evidence="1" type="ORF">MFLAVUS_006598</name>
</gene>
<comment type="caution">
    <text evidence="1">The sequence shown here is derived from an EMBL/GenBank/DDBJ whole genome shotgun (WGS) entry which is preliminary data.</text>
</comment>
<proteinExistence type="predicted"/>
<keyword evidence="2" id="KW-1185">Reference proteome</keyword>
<evidence type="ECO:0000313" key="2">
    <source>
        <dbReference type="Proteomes" id="UP001473302"/>
    </source>
</evidence>
<sequence length="191" mass="21520">MDIKCKGKIPVDKRSIATYLSRQRRKTWFKIPKPTTISASEIDVCCGHSKTGNKLERRKRTTQGEKIVSIGKILSESEPSTSVKSLHQFKDILYKQLNRCNEFESFYDTNKQQTNPLCVSVSSKHAIQSRDSLSALAIGCVGLSAVLFGVPFPEFDNKIIENRAEYHVKKLLPSIEREEGLSRSGSRDKKG</sequence>
<dbReference type="Proteomes" id="UP001473302">
    <property type="component" value="Unassembled WGS sequence"/>
</dbReference>
<accession>A0ABP9Z204</accession>
<name>A0ABP9Z204_9FUNG</name>
<dbReference type="EMBL" id="BAABUK010000015">
    <property type="protein sequence ID" value="GAA5813129.1"/>
    <property type="molecule type" value="Genomic_DNA"/>
</dbReference>